<protein>
    <submittedName>
        <fullName evidence="3">Protein containing DUF1616 and fibronectin type III-like domains</fullName>
    </submittedName>
</protein>
<dbReference type="InterPro" id="IPR036116">
    <property type="entry name" value="FN3_sf"/>
</dbReference>
<keyword evidence="1" id="KW-0812">Transmembrane</keyword>
<dbReference type="KEGG" id="mbu:Mbur_0715"/>
<evidence type="ECO:0000256" key="1">
    <source>
        <dbReference type="SAM" id="Phobius"/>
    </source>
</evidence>
<dbReference type="STRING" id="259564.Mbur_0715"/>
<feature type="transmembrane region" description="Helical" evidence="1">
    <location>
        <begin position="101"/>
        <end position="119"/>
    </location>
</feature>
<name>Q12XZ6_METBU</name>
<reference evidence="4" key="1">
    <citation type="journal article" date="2009" name="ISME J.">
        <title>The genome sequence of the psychrophilic archaeon, Methanococcoides burtonii: the role of genome evolution in cold adaptation.</title>
        <authorList>
            <person name="Allen M.A."/>
            <person name="Lauro F.M."/>
            <person name="Williams T.J."/>
            <person name="Burg D."/>
            <person name="Siddiqui K.S."/>
            <person name="De Francisci D."/>
            <person name="Chong K.W."/>
            <person name="Pilak O."/>
            <person name="Chew H.H."/>
            <person name="De Maere M.Z."/>
            <person name="Ting L."/>
            <person name="Katrib M."/>
            <person name="Ng C."/>
            <person name="Sowers K.R."/>
            <person name="Galperin M.Y."/>
            <person name="Anderson I.J."/>
            <person name="Ivanova N."/>
            <person name="Dalin E."/>
            <person name="Martinez M."/>
            <person name="Lapidus A."/>
            <person name="Hauser L."/>
            <person name="Land M."/>
            <person name="Thomas T."/>
            <person name="Cavicchioli R."/>
        </authorList>
    </citation>
    <scope>NUCLEOTIDE SEQUENCE [LARGE SCALE GENOMIC DNA]</scope>
    <source>
        <strain evidence="4">DSM 6242 / NBRC 107633 / OCM 468 / ACE-M</strain>
    </source>
</reference>
<dbReference type="Proteomes" id="UP000001979">
    <property type="component" value="Chromosome"/>
</dbReference>
<dbReference type="PROSITE" id="PS50853">
    <property type="entry name" value="FN3"/>
    <property type="match status" value="1"/>
</dbReference>
<dbReference type="GeneID" id="3996619"/>
<dbReference type="SUPFAM" id="SSF49265">
    <property type="entry name" value="Fibronectin type III"/>
    <property type="match status" value="1"/>
</dbReference>
<dbReference type="AlphaFoldDB" id="Q12XZ6"/>
<keyword evidence="1" id="KW-0472">Membrane</keyword>
<sequence length="774" mass="87769">MFKSDKCLYTQDLIATVVFAMLAVIFILVPPLNETPLRIFFALPLIFFIPGYTFIAMMFPKKGDISNIERFTLSVGFSIAITVFDGFAVSLTQWLFRPNSISISLLLLTAIFALLAYIARRRHPEEDQFTFSVHGFIESIRSDDENIPKKDRIPPEIEKALIIALVGSIIIASGMLVYAKVTQEKEQFTALYILGPEGMAENYPTNASIENPLKVTVGIENYEKQDVDYILQMRLDGKVLQTLNITLSDEEKWEDELTYKPEQIRVGRSKLEYALFKEEISFNPYRSVHLWITHDYPVGYLQELAEEEEKGSPDNLQMLGNYDMEQNSSWIFKTTDTNINGAYLEGKGIYDSRAVVFKLPYERKLPFYNDQYYDISQNIISNKKGTVVLSLFVKDTYTQTIENNAETQLKQILINNILVWENGIGGDDDWQHVHLPVILNEGNNLITLRAMQKGNTDVHPVEIIWDEVTVLSISELSPYVTGDGLLEFDLPTSEMVPLPIRINTTDFEVEWNGTDIGSGIDHFYVEYSNDGVNWQAWLPESKETSAVFTGIEGKNYYFRTQAIDGAGNWEIAHTIPDTNTTVDLTEPEFDLEISPNPSNGPTLFVVKAEEPLAGIECLIAPDNENFQYQKSTVKMSSTDSYNWSGYYVASADNTYKLEMTATDLAYHQKTVLDYLTVDTSLEDLILEISEKETADNVKIIITSSAGLKENPTVKVVRDDKQILLTGPEIKDNTYTYQTRINSSIKDGKAYVYVTAYTVNSEKLTITDDFSIKRS</sequence>
<accession>Q12XZ6</accession>
<keyword evidence="1" id="KW-1133">Transmembrane helix</keyword>
<feature type="domain" description="Fibronectin type-III" evidence="2">
    <location>
        <begin position="491"/>
        <end position="588"/>
    </location>
</feature>
<dbReference type="OrthoDB" id="82282at2157"/>
<feature type="transmembrane region" description="Helical" evidence="1">
    <location>
        <begin position="12"/>
        <end position="33"/>
    </location>
</feature>
<keyword evidence="4" id="KW-1185">Reference proteome</keyword>
<feature type="transmembrane region" description="Helical" evidence="1">
    <location>
        <begin position="71"/>
        <end position="95"/>
    </location>
</feature>
<evidence type="ECO:0000259" key="2">
    <source>
        <dbReference type="PROSITE" id="PS50853"/>
    </source>
</evidence>
<dbReference type="Gene3D" id="2.60.40.10">
    <property type="entry name" value="Immunoglobulins"/>
    <property type="match status" value="1"/>
</dbReference>
<evidence type="ECO:0000313" key="3">
    <source>
        <dbReference type="EMBL" id="ABE51680.1"/>
    </source>
</evidence>
<feature type="transmembrane region" description="Helical" evidence="1">
    <location>
        <begin position="160"/>
        <end position="179"/>
    </location>
</feature>
<dbReference type="CDD" id="cd00063">
    <property type="entry name" value="FN3"/>
    <property type="match status" value="1"/>
</dbReference>
<gene>
    <name evidence="3" type="ordered locus">Mbur_0715</name>
</gene>
<dbReference type="InterPro" id="IPR013783">
    <property type="entry name" value="Ig-like_fold"/>
</dbReference>
<dbReference type="InterPro" id="IPR003961">
    <property type="entry name" value="FN3_dom"/>
</dbReference>
<dbReference type="RefSeq" id="WP_011498838.1">
    <property type="nucleotide sequence ID" value="NC_007955.1"/>
</dbReference>
<feature type="transmembrane region" description="Helical" evidence="1">
    <location>
        <begin position="39"/>
        <end position="59"/>
    </location>
</feature>
<dbReference type="EMBL" id="CP000300">
    <property type="protein sequence ID" value="ABE51680.1"/>
    <property type="molecule type" value="Genomic_DNA"/>
</dbReference>
<proteinExistence type="predicted"/>
<organism evidence="3 4">
    <name type="scientific">Methanococcoides burtonii (strain DSM 6242 / NBRC 107633 / OCM 468 / ACE-M)</name>
    <dbReference type="NCBI Taxonomy" id="259564"/>
    <lineage>
        <taxon>Archaea</taxon>
        <taxon>Methanobacteriati</taxon>
        <taxon>Methanobacteriota</taxon>
        <taxon>Stenosarchaea group</taxon>
        <taxon>Methanomicrobia</taxon>
        <taxon>Methanosarcinales</taxon>
        <taxon>Methanosarcinaceae</taxon>
        <taxon>Methanococcoides</taxon>
    </lineage>
</organism>
<dbReference type="HOGENOM" id="CLU_346699_0_0_2"/>
<dbReference type="Pfam" id="PF07760">
    <property type="entry name" value="DUF1616"/>
    <property type="match status" value="1"/>
</dbReference>
<evidence type="ECO:0000313" key="4">
    <source>
        <dbReference type="Proteomes" id="UP000001979"/>
    </source>
</evidence>
<dbReference type="InterPro" id="IPR011674">
    <property type="entry name" value="DUF1616"/>
</dbReference>